<keyword evidence="6" id="KW-1185">Reference proteome</keyword>
<gene>
    <name evidence="5" type="ORF">RM697_00105</name>
</gene>
<reference evidence="5 6" key="1">
    <citation type="submission" date="2023-09" db="EMBL/GenBank/DDBJ databases">
        <authorList>
            <person name="Rey-Velasco X."/>
        </authorList>
    </citation>
    <scope>NUCLEOTIDE SEQUENCE [LARGE SCALE GENOMIC DNA]</scope>
    <source>
        <strain evidence="5 6">W332</strain>
    </source>
</reference>
<dbReference type="EMBL" id="JAVRIA010000001">
    <property type="protein sequence ID" value="MDT0557025.1"/>
    <property type="molecule type" value="Genomic_DNA"/>
</dbReference>
<keyword evidence="2" id="KW-0677">Repeat</keyword>
<dbReference type="InterPro" id="IPR026444">
    <property type="entry name" value="Secre_tail"/>
</dbReference>
<feature type="domain" description="Secretion system C-terminal sorting" evidence="4">
    <location>
        <begin position="463"/>
        <end position="532"/>
    </location>
</feature>
<keyword evidence="3" id="KW-0325">Glycoprotein</keyword>
<dbReference type="InterPro" id="IPR013519">
    <property type="entry name" value="Int_alpha_beta-p"/>
</dbReference>
<sequence length="536" mass="59443">MKQLFILFFSLFFCVQNSVSQGWGQTQKITPDDRALADEFGWSVVIQGDIAAISARSEDGASSDYGAVYIFEKDATDNWIQTQKLRNSDVRQFDRFGQSIDMEGNTMIIGARSQDYDENGGGMFYDSGGAAYIFDRDVNGNWIQTQKLVSSDRGETFQALLGETVAISGDYAVVNAPREITGLDGQPDLTNAGACYIFERDTNGVWSEVQKIVSSERYAEDKFGDFSLAIQGNTIAVGTFRHDFDENEQEEVLSAGAVYIFERDINGIWNEIQKIVVSDREQGEWFGRSVAIEGDLLIVGASNEYLQGNVNTQYGAVYVFERDGNGVYNEIQKIRPNALYHQSKFGHSIDVSGDRLVVGAPQMDIGSVSFGGSAFIFERDTNGIWNQTAIMYDEQVNSGDDFGYNVAISGDFAFVGAYEQDEDSESLNPLSQAGAAYVFNINEPNTLDPLLSIQESTNAIIHVFPNPTNGILNLNLGQTFEHLTIEVHDVLGKKLFDKIYHHVQTIQLNIDVPKGIYLLKATTNNQATSIFKIVKR</sequence>
<name>A0ABU2YGX1_9FLAO</name>
<dbReference type="Pfam" id="PF14312">
    <property type="entry name" value="FG-GAP_2"/>
    <property type="match status" value="7"/>
</dbReference>
<accession>A0ABU2YGX1</accession>
<dbReference type="Gene3D" id="2.130.10.130">
    <property type="entry name" value="Integrin alpha, N-terminal"/>
    <property type="match status" value="3"/>
</dbReference>
<dbReference type="NCBIfam" id="TIGR04183">
    <property type="entry name" value="Por_Secre_tail"/>
    <property type="match status" value="1"/>
</dbReference>
<evidence type="ECO:0000256" key="1">
    <source>
        <dbReference type="ARBA" id="ARBA00022729"/>
    </source>
</evidence>
<comment type="caution">
    <text evidence="5">The sequence shown here is derived from an EMBL/GenBank/DDBJ whole genome shotgun (WGS) entry which is preliminary data.</text>
</comment>
<keyword evidence="1" id="KW-0732">Signal</keyword>
<proteinExistence type="predicted"/>
<dbReference type="SMART" id="SM00191">
    <property type="entry name" value="Int_alpha"/>
    <property type="match status" value="5"/>
</dbReference>
<dbReference type="PANTHER" id="PTHR36220:SF1">
    <property type="entry name" value="GAMMA TUBULIN COMPLEX COMPONENT C-TERMINAL DOMAIN-CONTAINING PROTEIN"/>
    <property type="match status" value="1"/>
</dbReference>
<dbReference type="SUPFAM" id="SSF69318">
    <property type="entry name" value="Integrin alpha N-terminal domain"/>
    <property type="match status" value="2"/>
</dbReference>
<dbReference type="InterPro" id="IPR028994">
    <property type="entry name" value="Integrin_alpha_N"/>
</dbReference>
<protein>
    <submittedName>
        <fullName evidence="5">T9SS type A sorting domain-containing protein</fullName>
    </submittedName>
</protein>
<evidence type="ECO:0000259" key="4">
    <source>
        <dbReference type="Pfam" id="PF18962"/>
    </source>
</evidence>
<organism evidence="5 6">
    <name type="scientific">Microcosmobacter mediterraneus</name>
    <dbReference type="NCBI Taxonomy" id="3075607"/>
    <lineage>
        <taxon>Bacteria</taxon>
        <taxon>Pseudomonadati</taxon>
        <taxon>Bacteroidota</taxon>
        <taxon>Flavobacteriia</taxon>
        <taxon>Flavobacteriales</taxon>
        <taxon>Flavobacteriaceae</taxon>
        <taxon>Microcosmobacter</taxon>
    </lineage>
</organism>
<dbReference type="PANTHER" id="PTHR36220">
    <property type="entry name" value="UNNAMED PRODUCT"/>
    <property type="match status" value="1"/>
</dbReference>
<dbReference type="Proteomes" id="UP001259492">
    <property type="component" value="Unassembled WGS sequence"/>
</dbReference>
<evidence type="ECO:0000256" key="3">
    <source>
        <dbReference type="ARBA" id="ARBA00023180"/>
    </source>
</evidence>
<dbReference type="InterPro" id="IPR013517">
    <property type="entry name" value="FG-GAP"/>
</dbReference>
<dbReference type="Pfam" id="PF18962">
    <property type="entry name" value="Por_Secre_tail"/>
    <property type="match status" value="1"/>
</dbReference>
<dbReference type="RefSeq" id="WP_311425802.1">
    <property type="nucleotide sequence ID" value="NZ_JAVRIA010000001.1"/>
</dbReference>
<evidence type="ECO:0000313" key="5">
    <source>
        <dbReference type="EMBL" id="MDT0557025.1"/>
    </source>
</evidence>
<evidence type="ECO:0000256" key="2">
    <source>
        <dbReference type="ARBA" id="ARBA00022737"/>
    </source>
</evidence>
<evidence type="ECO:0000313" key="6">
    <source>
        <dbReference type="Proteomes" id="UP001259492"/>
    </source>
</evidence>